<dbReference type="PANTHER" id="PTHR36022">
    <property type="entry name" value="GPI-ANCHORED ADHESIN-LIKE PROTEIN"/>
    <property type="match status" value="1"/>
</dbReference>
<feature type="compositionally biased region" description="Polar residues" evidence="1">
    <location>
        <begin position="1"/>
        <end position="10"/>
    </location>
</feature>
<proteinExistence type="predicted"/>
<reference evidence="2 3" key="1">
    <citation type="journal article" date="2021" name="Comput. Struct. Biotechnol. J.">
        <title>De novo genome assembly of the potent medicinal plant Rehmannia glutinosa using nanopore technology.</title>
        <authorList>
            <person name="Ma L."/>
            <person name="Dong C."/>
            <person name="Song C."/>
            <person name="Wang X."/>
            <person name="Zheng X."/>
            <person name="Niu Y."/>
            <person name="Chen S."/>
            <person name="Feng W."/>
        </authorList>
    </citation>
    <scope>NUCLEOTIDE SEQUENCE [LARGE SCALE GENOMIC DNA]</scope>
    <source>
        <strain evidence="2">DH-2019</strain>
    </source>
</reference>
<feature type="compositionally biased region" description="Polar residues" evidence="1">
    <location>
        <begin position="17"/>
        <end position="26"/>
    </location>
</feature>
<accession>A0ABR0U3C2</accession>
<evidence type="ECO:0000313" key="2">
    <source>
        <dbReference type="EMBL" id="KAK6116834.1"/>
    </source>
</evidence>
<organism evidence="2 3">
    <name type="scientific">Rehmannia glutinosa</name>
    <name type="common">Chinese foxglove</name>
    <dbReference type="NCBI Taxonomy" id="99300"/>
    <lineage>
        <taxon>Eukaryota</taxon>
        <taxon>Viridiplantae</taxon>
        <taxon>Streptophyta</taxon>
        <taxon>Embryophyta</taxon>
        <taxon>Tracheophyta</taxon>
        <taxon>Spermatophyta</taxon>
        <taxon>Magnoliopsida</taxon>
        <taxon>eudicotyledons</taxon>
        <taxon>Gunneridae</taxon>
        <taxon>Pentapetalae</taxon>
        <taxon>asterids</taxon>
        <taxon>lamiids</taxon>
        <taxon>Lamiales</taxon>
        <taxon>Orobanchaceae</taxon>
        <taxon>Rehmannieae</taxon>
        <taxon>Rehmannia</taxon>
    </lineage>
</organism>
<dbReference type="PANTHER" id="PTHR36022:SF1">
    <property type="entry name" value="GPI-ANCHORED ADHESIN-LIKE PROTEIN"/>
    <property type="match status" value="1"/>
</dbReference>
<dbReference type="Proteomes" id="UP001318860">
    <property type="component" value="Unassembled WGS sequence"/>
</dbReference>
<name>A0ABR0U3C2_REHGL</name>
<sequence length="289" mass="31711">MKNSKDNGSGVSIYDGANNSKNNATPVKTPPVEASLSPEIQFQSHSKKIPVLKSETTPVCYKRRGSLKCSNDGNSTDDLRDFSIPLLSEASVRWVLSPYDEDQCRMVVCDDDLRTLDLLCGDVSYKKNSDTNELLTIDLIGDNVTLSTCSLTSGNIIRTPNSDVCGEYGEFIDSITESLNIVNLSPKFEMSMWDNEGSVSSLVSNTTTLDNLAMSRMRISWRDGLGSGIFENDEFDGWCLLSDEEGDSNDNGLRTDDDDLSPMVLDYEPCISARGKDKSSSNIRGKSTT</sequence>
<gene>
    <name evidence="2" type="ORF">DH2020_049464</name>
</gene>
<comment type="caution">
    <text evidence="2">The sequence shown here is derived from an EMBL/GenBank/DDBJ whole genome shotgun (WGS) entry which is preliminary data.</text>
</comment>
<dbReference type="EMBL" id="JABTTQ020003482">
    <property type="protein sequence ID" value="KAK6116834.1"/>
    <property type="molecule type" value="Genomic_DNA"/>
</dbReference>
<protein>
    <submittedName>
        <fullName evidence="2">Uncharacterized protein</fullName>
    </submittedName>
</protein>
<feature type="region of interest" description="Disordered" evidence="1">
    <location>
        <begin position="1"/>
        <end position="41"/>
    </location>
</feature>
<feature type="compositionally biased region" description="Polar residues" evidence="1">
    <location>
        <begin position="280"/>
        <end position="289"/>
    </location>
</feature>
<feature type="region of interest" description="Disordered" evidence="1">
    <location>
        <begin position="268"/>
        <end position="289"/>
    </location>
</feature>
<keyword evidence="3" id="KW-1185">Reference proteome</keyword>
<evidence type="ECO:0000256" key="1">
    <source>
        <dbReference type="SAM" id="MobiDB-lite"/>
    </source>
</evidence>
<evidence type="ECO:0000313" key="3">
    <source>
        <dbReference type="Proteomes" id="UP001318860"/>
    </source>
</evidence>